<evidence type="ECO:0000313" key="2">
    <source>
        <dbReference type="EMBL" id="AIL32950.1"/>
    </source>
</evidence>
<keyword evidence="3" id="KW-1185">Reference proteome</keyword>
<reference evidence="2 3" key="1">
    <citation type="journal article" date="2014" name="BMC Genomics">
        <title>A genomic perspective on a new bacterial genus and species from the Alcaligenaceae family, Basilea psittacipulmonis.</title>
        <authorList>
            <person name="Whiteson K.L."/>
            <person name="Hernandez D."/>
            <person name="Lazarevic V."/>
            <person name="Gaia N."/>
            <person name="Farinelli L."/>
            <person name="Francois P."/>
            <person name="Pilo P."/>
            <person name="Frey J."/>
            <person name="Schrenzel J."/>
        </authorList>
    </citation>
    <scope>NUCLEOTIDE SEQUENCE [LARGE SCALE GENOMIC DNA]</scope>
    <source>
        <strain evidence="2 3">DSM 24701</strain>
    </source>
</reference>
<name>A0A077DDJ7_9BURK</name>
<accession>A0A077DDJ7</accession>
<dbReference type="EMBL" id="CP009238">
    <property type="protein sequence ID" value="AIL32950.1"/>
    <property type="molecule type" value="Genomic_DNA"/>
</dbReference>
<proteinExistence type="predicted"/>
<dbReference type="Gene3D" id="2.40.100.20">
    <property type="match status" value="1"/>
</dbReference>
<dbReference type="eggNOG" id="COG4925">
    <property type="taxonomic scope" value="Bacteria"/>
</dbReference>
<sequence length="116" mass="13107">MDIIITLDQQSFPAKLADNPTSRDLYNHLPLTLPLDDFAHEKIASLDKRLSIEQAPSHYQGKANDITYYAPWGNLAIFYGGGPNAKGLIFLGRFQEDVRDVLPHARTIRIEKVTEK</sequence>
<dbReference type="Pfam" id="PF18050">
    <property type="entry name" value="Cyclophil_like2"/>
    <property type="match status" value="1"/>
</dbReference>
<protein>
    <recommendedName>
        <fullName evidence="1">Cyclophilin-like domain-containing protein</fullName>
    </recommendedName>
</protein>
<dbReference type="KEGG" id="bpsi:IX83_06150"/>
<organism evidence="2 3">
    <name type="scientific">Basilea psittacipulmonis DSM 24701</name>
    <dbReference type="NCBI Taxonomy" id="1072685"/>
    <lineage>
        <taxon>Bacteria</taxon>
        <taxon>Pseudomonadati</taxon>
        <taxon>Pseudomonadota</taxon>
        <taxon>Betaproteobacteria</taxon>
        <taxon>Burkholderiales</taxon>
        <taxon>Alcaligenaceae</taxon>
        <taxon>Basilea</taxon>
    </lineage>
</organism>
<dbReference type="InterPro" id="IPR041183">
    <property type="entry name" value="Cyclophilin-like"/>
</dbReference>
<evidence type="ECO:0000259" key="1">
    <source>
        <dbReference type="Pfam" id="PF18050"/>
    </source>
</evidence>
<dbReference type="SUPFAM" id="SSF50891">
    <property type="entry name" value="Cyclophilin-like"/>
    <property type="match status" value="1"/>
</dbReference>
<dbReference type="InterPro" id="IPR029000">
    <property type="entry name" value="Cyclophilin-like_dom_sf"/>
</dbReference>
<feature type="domain" description="Cyclophilin-like" evidence="1">
    <location>
        <begin position="5"/>
        <end position="100"/>
    </location>
</feature>
<dbReference type="Proteomes" id="UP000028945">
    <property type="component" value="Chromosome"/>
</dbReference>
<dbReference type="STRING" id="1072685.IX83_06150"/>
<dbReference type="HOGENOM" id="CLU_099043_1_1_4"/>
<evidence type="ECO:0000313" key="3">
    <source>
        <dbReference type="Proteomes" id="UP000028945"/>
    </source>
</evidence>
<gene>
    <name evidence="2" type="ORF">IX83_06150</name>
</gene>
<dbReference type="AlphaFoldDB" id="A0A077DDJ7"/>